<dbReference type="Proteomes" id="UP001244341">
    <property type="component" value="Chromosome 6b"/>
</dbReference>
<evidence type="ECO:0000256" key="8">
    <source>
        <dbReference type="ARBA" id="ARBA00023212"/>
    </source>
</evidence>
<keyword evidence="13" id="KW-1185">Reference proteome</keyword>
<keyword evidence="7" id="KW-0969">Cilium</keyword>
<evidence type="ECO:0000256" key="6">
    <source>
        <dbReference type="ARBA" id="ARBA00022846"/>
    </source>
</evidence>
<sequence length="365" mass="39519">MNSLEAQRVLAVLDDAVDSLRLVSFITPEVVAAADQLGGVLGQDVADSLQQHAADVADLQPDFQPHQLLPTASSLLRVLKKSPNIDEALASLQCDRSPGMMQLLSYFERYRAQMHKRLTTTVEEDATARDNFAALAERRERAAGEKLTLEHKLRLQRLEMAKALGTLQAAHDAAAAELAELRRSAAAGQAATQGEAASVKAADEAAYAAEHAELAKQLEAMHLELSTLRADNREAAAAARKARKRAQQDCEAAIGEFDAEMGARHKEYEQALTAYNELQEQIKKHTAEADALRAERLAHEEALRAAAEAKRKAELQQLRLEAAAYAIQNAWKVWRKKKAAEAKKAAAKGKGGKAAAGKAAAKGKK</sequence>
<evidence type="ECO:0000256" key="1">
    <source>
        <dbReference type="ARBA" id="ARBA00003029"/>
    </source>
</evidence>
<name>A0ABY8U388_TETOB</name>
<evidence type="ECO:0000256" key="3">
    <source>
        <dbReference type="ARBA" id="ARBA00009071"/>
    </source>
</evidence>
<evidence type="ECO:0000313" key="13">
    <source>
        <dbReference type="Proteomes" id="UP001244341"/>
    </source>
</evidence>
<evidence type="ECO:0000313" key="12">
    <source>
        <dbReference type="EMBL" id="WIA15680.1"/>
    </source>
</evidence>
<protein>
    <recommendedName>
        <fullName evidence="4">Dynein regulatory complex protein 10</fullName>
    </recommendedName>
</protein>
<feature type="region of interest" description="Disordered" evidence="11">
    <location>
        <begin position="342"/>
        <end position="365"/>
    </location>
</feature>
<reference evidence="12 13" key="1">
    <citation type="submission" date="2023-05" db="EMBL/GenBank/DDBJ databases">
        <title>A 100% complete, gapless, phased diploid assembly of the Scenedesmus obliquus UTEX 3031 genome.</title>
        <authorList>
            <person name="Biondi T.C."/>
            <person name="Hanschen E.R."/>
            <person name="Kwon T."/>
            <person name="Eng W."/>
            <person name="Kruse C.P.S."/>
            <person name="Koehler S.I."/>
            <person name="Kunde Y."/>
            <person name="Gleasner C.D."/>
            <person name="You Mak K.T."/>
            <person name="Polle J."/>
            <person name="Hovde B.T."/>
            <person name="Starkenburg S.R."/>
        </authorList>
    </citation>
    <scope>NUCLEOTIDE SEQUENCE [LARGE SCALE GENOMIC DNA]</scope>
    <source>
        <strain evidence="12 13">DOE0152z</strain>
    </source>
</reference>
<comment type="function">
    <text evidence="1">Component of the nexin-dynein regulatory complex (N-DRC), a key regulator of ciliary/flagellar motility which maintains the alignment and integrity of the distal axoneme and regulates microtubule sliding in motile axonemes.</text>
</comment>
<organism evidence="12 13">
    <name type="scientific">Tetradesmus obliquus</name>
    <name type="common">Green alga</name>
    <name type="synonym">Acutodesmus obliquus</name>
    <dbReference type="NCBI Taxonomy" id="3088"/>
    <lineage>
        <taxon>Eukaryota</taxon>
        <taxon>Viridiplantae</taxon>
        <taxon>Chlorophyta</taxon>
        <taxon>core chlorophytes</taxon>
        <taxon>Chlorophyceae</taxon>
        <taxon>CS clade</taxon>
        <taxon>Sphaeropleales</taxon>
        <taxon>Scenedesmaceae</taxon>
        <taxon>Tetradesmus</taxon>
    </lineage>
</organism>
<comment type="subcellular location">
    <subcellularLocation>
        <location evidence="2">Cytoplasm</location>
        <location evidence="2">Cytoskeleton</location>
        <location evidence="2">Flagellum axoneme</location>
    </subcellularLocation>
</comment>
<comment type="similarity">
    <text evidence="3">Belongs to the DRC10 family.</text>
</comment>
<dbReference type="PANTHER" id="PTHR31598">
    <property type="entry name" value="IQ DOMAIN-CONTAINING PROTEIN D"/>
    <property type="match status" value="1"/>
</dbReference>
<keyword evidence="6" id="KW-0282">Flagellum</keyword>
<keyword evidence="5" id="KW-0963">Cytoplasm</keyword>
<evidence type="ECO:0000256" key="4">
    <source>
        <dbReference type="ARBA" id="ARBA00021752"/>
    </source>
</evidence>
<gene>
    <name evidence="12" type="ORF">OEZ85_002306</name>
</gene>
<evidence type="ECO:0000256" key="7">
    <source>
        <dbReference type="ARBA" id="ARBA00023069"/>
    </source>
</evidence>
<evidence type="ECO:0000256" key="5">
    <source>
        <dbReference type="ARBA" id="ARBA00022490"/>
    </source>
</evidence>
<dbReference type="EMBL" id="CP126213">
    <property type="protein sequence ID" value="WIA15680.1"/>
    <property type="molecule type" value="Genomic_DNA"/>
</dbReference>
<keyword evidence="10" id="KW-0175">Coiled coil</keyword>
<feature type="coiled-coil region" evidence="10">
    <location>
        <begin position="211"/>
        <end position="319"/>
    </location>
</feature>
<dbReference type="InterPro" id="IPR042815">
    <property type="entry name" value="DRC10"/>
</dbReference>
<evidence type="ECO:0000256" key="10">
    <source>
        <dbReference type="SAM" id="Coils"/>
    </source>
</evidence>
<accession>A0ABY8U388</accession>
<keyword evidence="9" id="KW-0966">Cell projection</keyword>
<dbReference type="PANTHER" id="PTHR31598:SF1">
    <property type="entry name" value="DYNEIN REGULATORY COMPLEX PROTEIN 10"/>
    <property type="match status" value="1"/>
</dbReference>
<proteinExistence type="inferred from homology"/>
<evidence type="ECO:0000256" key="11">
    <source>
        <dbReference type="SAM" id="MobiDB-lite"/>
    </source>
</evidence>
<feature type="compositionally biased region" description="Low complexity" evidence="11">
    <location>
        <begin position="353"/>
        <end position="365"/>
    </location>
</feature>
<keyword evidence="8" id="KW-0206">Cytoskeleton</keyword>
<evidence type="ECO:0000256" key="2">
    <source>
        <dbReference type="ARBA" id="ARBA00004611"/>
    </source>
</evidence>
<evidence type="ECO:0000256" key="9">
    <source>
        <dbReference type="ARBA" id="ARBA00023273"/>
    </source>
</evidence>